<evidence type="ECO:0000313" key="4">
    <source>
        <dbReference type="Proteomes" id="UP000564806"/>
    </source>
</evidence>
<comment type="caution">
    <text evidence="3">The sequence shown here is derived from an EMBL/GenBank/DDBJ whole genome shotgun (WGS) entry which is preliminary data.</text>
</comment>
<feature type="domain" description="Aminoglycoside phosphotransferase" evidence="2">
    <location>
        <begin position="62"/>
        <end position="288"/>
    </location>
</feature>
<dbReference type="InterPro" id="IPR050249">
    <property type="entry name" value="Pseudomonas-type_ThrB"/>
</dbReference>
<evidence type="ECO:0000313" key="3">
    <source>
        <dbReference type="EMBL" id="NUU64365.1"/>
    </source>
</evidence>
<keyword evidence="3" id="KW-0808">Transferase</keyword>
<dbReference type="InterPro" id="IPR011009">
    <property type="entry name" value="Kinase-like_dom_sf"/>
</dbReference>
<dbReference type="InterPro" id="IPR002575">
    <property type="entry name" value="Aminoglycoside_PTrfase"/>
</dbReference>
<reference evidence="3" key="1">
    <citation type="submission" date="2020-06" db="EMBL/GenBank/DDBJ databases">
        <title>Paenibacillus sp. nov., isolated from soil.</title>
        <authorList>
            <person name="Seo Y.L."/>
        </authorList>
    </citation>
    <scope>NUCLEOTIDE SEQUENCE [LARGE SCALE GENOMIC DNA]</scope>
    <source>
        <strain evidence="3">JW14</strain>
    </source>
</reference>
<dbReference type="RefSeq" id="WP_175374682.1">
    <property type="nucleotide sequence ID" value="NZ_JABWCS010000221.1"/>
</dbReference>
<dbReference type="Gene3D" id="3.90.1200.10">
    <property type="match status" value="1"/>
</dbReference>
<evidence type="ECO:0000259" key="2">
    <source>
        <dbReference type="Pfam" id="PF01636"/>
    </source>
</evidence>
<dbReference type="EMBL" id="JABWCS010000221">
    <property type="protein sequence ID" value="NUU64365.1"/>
    <property type="molecule type" value="Genomic_DNA"/>
</dbReference>
<sequence>MSREGSGPDLLSHGMGTTLVRPDWAPITLEEVNQLFSYYPDLEEASALTWHSPRPFSSATIVTTATERLFVKRHHHTVRDVTGLLEEHRFIRHLRTQGIPVSNIVAGRDDLTAFALEEWTYEVHRLAKGEDLYRDAVSWSPFLTEGHAYAAGEALARLHDAAEGFEAPARPVRALVSSFSIFGSADPRQEMAAYIAPRVALGKYLENRSWEQDLETVFMPFYAKLAPLLDVLNPLWTHNDWHASNLLWSDSDEQSGVESILDFGLADRTNAIYDLATAIERNTIEWLALDDQEKDDIVHYAQLEALLSGYESIRPLSSKETAALVAILPLVHAEFALSEMDYFMGIVKSKSNTDLAYDSFWLGHAKWFQGQQGQDLLAYLEQRATE</sequence>
<dbReference type="SUPFAM" id="SSF56112">
    <property type="entry name" value="Protein kinase-like (PK-like)"/>
    <property type="match status" value="1"/>
</dbReference>
<gene>
    <name evidence="3" type="ORF">HPT30_28825</name>
</gene>
<keyword evidence="4" id="KW-1185">Reference proteome</keyword>
<proteinExistence type="inferred from homology"/>
<evidence type="ECO:0000256" key="1">
    <source>
        <dbReference type="ARBA" id="ARBA00038240"/>
    </source>
</evidence>
<dbReference type="PANTHER" id="PTHR21064:SF6">
    <property type="entry name" value="AMINOGLYCOSIDE PHOSPHOTRANSFERASE DOMAIN-CONTAINING PROTEIN"/>
    <property type="match status" value="1"/>
</dbReference>
<dbReference type="AlphaFoldDB" id="A0A850EU36"/>
<protein>
    <submittedName>
        <fullName evidence="3">Phosphotransferase</fullName>
    </submittedName>
</protein>
<organism evidence="3 4">
    <name type="scientific">Paenibacillus agri</name>
    <dbReference type="NCBI Taxonomy" id="2744309"/>
    <lineage>
        <taxon>Bacteria</taxon>
        <taxon>Bacillati</taxon>
        <taxon>Bacillota</taxon>
        <taxon>Bacilli</taxon>
        <taxon>Bacillales</taxon>
        <taxon>Paenibacillaceae</taxon>
        <taxon>Paenibacillus</taxon>
    </lineage>
</organism>
<name>A0A850EU36_9BACL</name>
<dbReference type="Proteomes" id="UP000564806">
    <property type="component" value="Unassembled WGS sequence"/>
</dbReference>
<dbReference type="PANTHER" id="PTHR21064">
    <property type="entry name" value="AMINOGLYCOSIDE PHOSPHOTRANSFERASE DOMAIN-CONTAINING PROTEIN-RELATED"/>
    <property type="match status" value="1"/>
</dbReference>
<dbReference type="GO" id="GO:0004413">
    <property type="term" value="F:homoserine kinase activity"/>
    <property type="evidence" value="ECO:0007669"/>
    <property type="project" value="TreeGrafter"/>
</dbReference>
<comment type="similarity">
    <text evidence="1">Belongs to the pseudomonas-type ThrB family.</text>
</comment>
<dbReference type="GO" id="GO:0009088">
    <property type="term" value="P:threonine biosynthetic process"/>
    <property type="evidence" value="ECO:0007669"/>
    <property type="project" value="TreeGrafter"/>
</dbReference>
<dbReference type="Pfam" id="PF01636">
    <property type="entry name" value="APH"/>
    <property type="match status" value="1"/>
</dbReference>
<accession>A0A850EU36</accession>